<keyword evidence="2" id="KW-1185">Reference proteome</keyword>
<reference evidence="1" key="2">
    <citation type="submission" date="2021-01" db="EMBL/GenBank/DDBJ databases">
        <authorList>
            <person name="Schikora-Tamarit M.A."/>
        </authorList>
    </citation>
    <scope>NUCLEOTIDE SEQUENCE</scope>
    <source>
        <strain evidence="1">CBS2887</strain>
    </source>
</reference>
<evidence type="ECO:0000313" key="2">
    <source>
        <dbReference type="Proteomes" id="UP000774326"/>
    </source>
</evidence>
<gene>
    <name evidence="1" type="ORF">WICPIJ_000075</name>
</gene>
<evidence type="ECO:0000313" key="1">
    <source>
        <dbReference type="EMBL" id="KAH3688947.1"/>
    </source>
</evidence>
<comment type="caution">
    <text evidence="1">The sequence shown here is derived from an EMBL/GenBank/DDBJ whole genome shotgun (WGS) entry which is preliminary data.</text>
</comment>
<reference evidence="1" key="1">
    <citation type="journal article" date="2021" name="Open Biol.">
        <title>Shared evolutionary footprints suggest mitochondrial oxidative damage underlies multiple complex I losses in fungi.</title>
        <authorList>
            <person name="Schikora-Tamarit M.A."/>
            <person name="Marcet-Houben M."/>
            <person name="Nosek J."/>
            <person name="Gabaldon T."/>
        </authorList>
    </citation>
    <scope>NUCLEOTIDE SEQUENCE</scope>
    <source>
        <strain evidence="1">CBS2887</strain>
    </source>
</reference>
<accession>A0A9P8QHM6</accession>
<sequence length="206" mass="22216">MVVVVADGTVVSKAVLAGCIDLLLSLEFGLGQEEPVFELRRISAAAAVVVVVLELFLEVARQLEEHYDPEILTSITATGFLDQSSFVILECCKSFFQLSGNPVKFPLVGSNPTCTLWVKFVGDETVPVSGHLAKMASNQPSKSDWVFTETNKLFLLPVALTVRAPIELVLAFLISSKQYGLCCTFVSVTIVDTGIFSHISSLSSAL</sequence>
<proteinExistence type="predicted"/>
<dbReference type="Proteomes" id="UP000774326">
    <property type="component" value="Unassembled WGS sequence"/>
</dbReference>
<protein>
    <submittedName>
        <fullName evidence="1">Uncharacterized protein</fullName>
    </submittedName>
</protein>
<dbReference type="EMBL" id="JAEUBG010000050">
    <property type="protein sequence ID" value="KAH3688947.1"/>
    <property type="molecule type" value="Genomic_DNA"/>
</dbReference>
<name>A0A9P8QHM6_WICPI</name>
<dbReference type="AlphaFoldDB" id="A0A9P8QHM6"/>
<organism evidence="1 2">
    <name type="scientific">Wickerhamomyces pijperi</name>
    <name type="common">Yeast</name>
    <name type="synonym">Pichia pijperi</name>
    <dbReference type="NCBI Taxonomy" id="599730"/>
    <lineage>
        <taxon>Eukaryota</taxon>
        <taxon>Fungi</taxon>
        <taxon>Dikarya</taxon>
        <taxon>Ascomycota</taxon>
        <taxon>Saccharomycotina</taxon>
        <taxon>Saccharomycetes</taxon>
        <taxon>Phaffomycetales</taxon>
        <taxon>Wickerhamomycetaceae</taxon>
        <taxon>Wickerhamomyces</taxon>
    </lineage>
</organism>